<evidence type="ECO:0000313" key="2">
    <source>
        <dbReference type="WBParaSite" id="nRc.2.0.1.t36440-RA"/>
    </source>
</evidence>
<evidence type="ECO:0000313" key="1">
    <source>
        <dbReference type="Proteomes" id="UP000887565"/>
    </source>
</evidence>
<dbReference type="WBParaSite" id="nRc.2.0.1.t36440-RA">
    <property type="protein sequence ID" value="nRc.2.0.1.t36440-RA"/>
    <property type="gene ID" value="nRc.2.0.1.g36440"/>
</dbReference>
<dbReference type="Proteomes" id="UP000887565">
    <property type="component" value="Unplaced"/>
</dbReference>
<dbReference type="AlphaFoldDB" id="A0A915KDJ3"/>
<protein>
    <submittedName>
        <fullName evidence="2">Uncharacterized protein</fullName>
    </submittedName>
</protein>
<reference evidence="2" key="1">
    <citation type="submission" date="2022-11" db="UniProtKB">
        <authorList>
            <consortium name="WormBaseParasite"/>
        </authorList>
    </citation>
    <scope>IDENTIFICATION</scope>
</reference>
<name>A0A915KDJ3_ROMCU</name>
<keyword evidence="1" id="KW-1185">Reference proteome</keyword>
<organism evidence="1 2">
    <name type="scientific">Romanomermis culicivorax</name>
    <name type="common">Nematode worm</name>
    <dbReference type="NCBI Taxonomy" id="13658"/>
    <lineage>
        <taxon>Eukaryota</taxon>
        <taxon>Metazoa</taxon>
        <taxon>Ecdysozoa</taxon>
        <taxon>Nematoda</taxon>
        <taxon>Enoplea</taxon>
        <taxon>Dorylaimia</taxon>
        <taxon>Mermithida</taxon>
        <taxon>Mermithoidea</taxon>
        <taxon>Mermithidae</taxon>
        <taxon>Romanomermis</taxon>
    </lineage>
</organism>
<sequence>MALPPNLAARPVLGHISHTAATTSASPWTVSQVPPPVNTVQTDIDPNINGTDSTESFVNLNPPLAPAATVGPASKHCSSLAIANAKSTIFG</sequence>
<proteinExistence type="predicted"/>
<accession>A0A915KDJ3</accession>